<keyword evidence="1" id="KW-0805">Transcription regulation</keyword>
<organism evidence="6 7">
    <name type="scientific">Thermus thermophilus (strain ATCC 27634 / DSM 579 / HB8)</name>
    <dbReference type="NCBI Taxonomy" id="300852"/>
    <lineage>
        <taxon>Bacteria</taxon>
        <taxon>Thermotogati</taxon>
        <taxon>Deinococcota</taxon>
        <taxon>Deinococci</taxon>
        <taxon>Thermales</taxon>
        <taxon>Thermaceae</taxon>
        <taxon>Thermus</taxon>
    </lineage>
</organism>
<evidence type="ECO:0000256" key="2">
    <source>
        <dbReference type="ARBA" id="ARBA00023125"/>
    </source>
</evidence>
<keyword evidence="3" id="KW-0804">Transcription</keyword>
<evidence type="ECO:0000256" key="1">
    <source>
        <dbReference type="ARBA" id="ARBA00023015"/>
    </source>
</evidence>
<dbReference type="PROSITE" id="PS51078">
    <property type="entry name" value="ICLR_ED"/>
    <property type="match status" value="1"/>
</dbReference>
<dbReference type="GO" id="GO:0003677">
    <property type="term" value="F:DNA binding"/>
    <property type="evidence" value="ECO:0007669"/>
    <property type="project" value="UniProtKB-KW"/>
</dbReference>
<evidence type="ECO:0000313" key="7">
    <source>
        <dbReference type="Proteomes" id="UP000000532"/>
    </source>
</evidence>
<dbReference type="FunFam" id="1.10.10.10:FF:000056">
    <property type="entry name" value="IclR family transcriptional regulator"/>
    <property type="match status" value="1"/>
</dbReference>
<accession>Q53VT7</accession>
<proteinExistence type="predicted"/>
<dbReference type="InterPro" id="IPR050707">
    <property type="entry name" value="HTH_MetabolicPath_Reg"/>
</dbReference>
<feature type="domain" description="IclR-ED" evidence="5">
    <location>
        <begin position="87"/>
        <end position="270"/>
    </location>
</feature>
<dbReference type="InterPro" id="IPR036388">
    <property type="entry name" value="WH-like_DNA-bd_sf"/>
</dbReference>
<reference evidence="6 7" key="1">
    <citation type="submission" date="2004-11" db="EMBL/GenBank/DDBJ databases">
        <title>Complete genome sequence of Thermus thermophilus HB8.</title>
        <authorList>
            <person name="Masui R."/>
            <person name="Kurokawa K."/>
            <person name="Nakagawa N."/>
            <person name="Tokunaga F."/>
            <person name="Koyama Y."/>
            <person name="Shibata T."/>
            <person name="Oshima T."/>
            <person name="Yokoyama S."/>
            <person name="Yasunaga T."/>
            <person name="Kuramitsu S."/>
        </authorList>
    </citation>
    <scope>NUCLEOTIDE SEQUENCE [LARGE SCALE GENOMIC DNA]</scope>
    <source>
        <strain evidence="7">ATCC 27634 / DSM 579 / HB8</strain>
        <plasmid evidence="6 7">pTT27</plasmid>
    </source>
</reference>
<dbReference type="InterPro" id="IPR014757">
    <property type="entry name" value="Tscrpt_reg_IclR_C"/>
</dbReference>
<evidence type="ECO:0000259" key="4">
    <source>
        <dbReference type="PROSITE" id="PS51077"/>
    </source>
</evidence>
<name>Q53VT7_THET8</name>
<dbReference type="HOGENOM" id="CLU_062618_6_2_0"/>
<dbReference type="EMBL" id="AP008227">
    <property type="protein sequence ID" value="BAD72044.1"/>
    <property type="molecule type" value="Genomic_DNA"/>
</dbReference>
<evidence type="ECO:0000313" key="6">
    <source>
        <dbReference type="EMBL" id="BAD72044.1"/>
    </source>
</evidence>
<dbReference type="SUPFAM" id="SSF55781">
    <property type="entry name" value="GAF domain-like"/>
    <property type="match status" value="1"/>
</dbReference>
<feature type="domain" description="HTH iclR-type" evidence="4">
    <location>
        <begin position="25"/>
        <end position="86"/>
    </location>
</feature>
<dbReference type="EnsemblBacteria" id="BAD72044">
    <property type="protein sequence ID" value="BAD72044"/>
    <property type="gene ID" value="BAD72044"/>
</dbReference>
<evidence type="ECO:0000259" key="5">
    <source>
        <dbReference type="PROSITE" id="PS51078"/>
    </source>
</evidence>
<dbReference type="PROSITE" id="PS51077">
    <property type="entry name" value="HTH_ICLR"/>
    <property type="match status" value="1"/>
</dbReference>
<dbReference type="Gene3D" id="1.10.10.10">
    <property type="entry name" value="Winged helix-like DNA-binding domain superfamily/Winged helix DNA-binding domain"/>
    <property type="match status" value="1"/>
</dbReference>
<dbReference type="PANTHER" id="PTHR30136">
    <property type="entry name" value="HELIX-TURN-HELIX TRANSCRIPTIONAL REGULATOR, ICLR FAMILY"/>
    <property type="match status" value="1"/>
</dbReference>
<dbReference type="PATRIC" id="fig|300852.9.peg.2204"/>
<evidence type="ECO:0000256" key="3">
    <source>
        <dbReference type="ARBA" id="ARBA00023163"/>
    </source>
</evidence>
<dbReference type="Proteomes" id="UP000000532">
    <property type="component" value="Plasmid pTT27"/>
</dbReference>
<dbReference type="GO" id="GO:0045892">
    <property type="term" value="P:negative regulation of DNA-templated transcription"/>
    <property type="evidence" value="ECO:0007669"/>
    <property type="project" value="TreeGrafter"/>
</dbReference>
<dbReference type="KEGG" id="ttj:TTHB248"/>
<dbReference type="Pfam" id="PF09339">
    <property type="entry name" value="HTH_IclR"/>
    <property type="match status" value="1"/>
</dbReference>
<dbReference type="InterPro" id="IPR029016">
    <property type="entry name" value="GAF-like_dom_sf"/>
</dbReference>
<keyword evidence="7" id="KW-1185">Reference proteome</keyword>
<dbReference type="PhylomeDB" id="Q53VT7"/>
<dbReference type="AlphaFoldDB" id="Q53VT7"/>
<geneLocation type="plasmid" evidence="6 7">
    <name>pTT27</name>
</geneLocation>
<dbReference type="Gene3D" id="3.30.450.40">
    <property type="match status" value="1"/>
</dbReference>
<keyword evidence="2" id="KW-0238">DNA-binding</keyword>
<dbReference type="GO" id="GO:0003700">
    <property type="term" value="F:DNA-binding transcription factor activity"/>
    <property type="evidence" value="ECO:0007669"/>
    <property type="project" value="TreeGrafter"/>
</dbReference>
<dbReference type="Pfam" id="PF01614">
    <property type="entry name" value="IclR_C"/>
    <property type="match status" value="1"/>
</dbReference>
<gene>
    <name evidence="6" type="ordered locus">TTHB248</name>
</gene>
<dbReference type="InterPro" id="IPR005471">
    <property type="entry name" value="Tscrpt_reg_IclR_N"/>
</dbReference>
<sequence length="283" mass="31581">MANILVVGFTPKGLRYRLRAVPKVIRSVKKAMELLDLFTEERPEWGVTELAQALGLPKATVHGLLCSLVEGGVLHRLPSGRYRLGWRIPLLNRVLMESVPLRLEARPRMARLAELYGETVHLAVLERGRVLYLEKQQGNRAIQVNITGVGAYLYAHASALGKVLLSGLSEKEVIAVVRTHGLPALTPNTITTLEELLSELRGVRERGYAYDLEEYLPDLCCVAAPIRDHTGEVIAALSFSVPKYRFLEMKQAYRNVIVEAAKEISEALGYEEARGRRGYVRKG</sequence>
<dbReference type="PANTHER" id="PTHR30136:SF2">
    <property type="entry name" value="TRANSCRIPTIONAL REGULATOR ICLR"/>
    <property type="match status" value="1"/>
</dbReference>
<dbReference type="SMART" id="SM00346">
    <property type="entry name" value="HTH_ICLR"/>
    <property type="match status" value="1"/>
</dbReference>
<protein>
    <submittedName>
        <fullName evidence="6">Transcriptional regulator, IclR family</fullName>
    </submittedName>
</protein>
<dbReference type="SUPFAM" id="SSF46785">
    <property type="entry name" value="Winged helix' DNA-binding domain"/>
    <property type="match status" value="1"/>
</dbReference>
<dbReference type="InterPro" id="IPR036390">
    <property type="entry name" value="WH_DNA-bd_sf"/>
</dbReference>
<keyword evidence="6" id="KW-0614">Plasmid</keyword>